<name>A0ACC1AMB4_9ROSI</name>
<keyword evidence="2" id="KW-1185">Reference proteome</keyword>
<proteinExistence type="predicted"/>
<dbReference type="Proteomes" id="UP001164250">
    <property type="component" value="Chromosome 9"/>
</dbReference>
<organism evidence="1 2">
    <name type="scientific">Pistacia atlantica</name>
    <dbReference type="NCBI Taxonomy" id="434234"/>
    <lineage>
        <taxon>Eukaryota</taxon>
        <taxon>Viridiplantae</taxon>
        <taxon>Streptophyta</taxon>
        <taxon>Embryophyta</taxon>
        <taxon>Tracheophyta</taxon>
        <taxon>Spermatophyta</taxon>
        <taxon>Magnoliopsida</taxon>
        <taxon>eudicotyledons</taxon>
        <taxon>Gunneridae</taxon>
        <taxon>Pentapetalae</taxon>
        <taxon>rosids</taxon>
        <taxon>malvids</taxon>
        <taxon>Sapindales</taxon>
        <taxon>Anacardiaceae</taxon>
        <taxon>Pistacia</taxon>
    </lineage>
</organism>
<gene>
    <name evidence="1" type="ORF">Patl1_32988</name>
</gene>
<dbReference type="EMBL" id="CM047905">
    <property type="protein sequence ID" value="KAJ0087806.1"/>
    <property type="molecule type" value="Genomic_DNA"/>
</dbReference>
<comment type="caution">
    <text evidence="1">The sequence shown here is derived from an EMBL/GenBank/DDBJ whole genome shotgun (WGS) entry which is preliminary data.</text>
</comment>
<evidence type="ECO:0000313" key="2">
    <source>
        <dbReference type="Proteomes" id="UP001164250"/>
    </source>
</evidence>
<accession>A0ACC1AMB4</accession>
<evidence type="ECO:0000313" key="1">
    <source>
        <dbReference type="EMBL" id="KAJ0087806.1"/>
    </source>
</evidence>
<reference evidence="2" key="1">
    <citation type="journal article" date="2023" name="G3 (Bethesda)">
        <title>Genome assembly and association tests identify interacting loci associated with vigor, precocity, and sex in interspecific pistachio rootstocks.</title>
        <authorList>
            <person name="Palmer W."/>
            <person name="Jacygrad E."/>
            <person name="Sagayaradj S."/>
            <person name="Cavanaugh K."/>
            <person name="Han R."/>
            <person name="Bertier L."/>
            <person name="Beede B."/>
            <person name="Kafkas S."/>
            <person name="Golino D."/>
            <person name="Preece J."/>
            <person name="Michelmore R."/>
        </authorList>
    </citation>
    <scope>NUCLEOTIDE SEQUENCE [LARGE SCALE GENOMIC DNA]</scope>
</reference>
<sequence length="215" mass="23781">MWLHGDAMTIERETKMEVSPIHGQTIYRKREELSKYDSESTKGDLLGVIGLSLQDKGWISLPDSIYSSSFEFGITSGGTSLPDLNNPIELMGQHSHGEEEYQPSSIPSSHTGFQSHSWPLDVDDSDNGSVKSSINEPNANLEAVKSQSDEATSVPVGSSQPLNKESEVTFGVEDKLSLLSKVKIDKENDEDPIPNARTISRVARGKYEIFLYLEY</sequence>
<protein>
    <submittedName>
        <fullName evidence="1">Uncharacterized protein</fullName>
    </submittedName>
</protein>